<evidence type="ECO:0000313" key="2">
    <source>
        <dbReference type="EMBL" id="GMI16249.1"/>
    </source>
</evidence>
<feature type="compositionally biased region" description="Pro residues" evidence="1">
    <location>
        <begin position="76"/>
        <end position="89"/>
    </location>
</feature>
<gene>
    <name evidence="2" type="ORF">TrLO_g2405</name>
</gene>
<comment type="caution">
    <text evidence="2">The sequence shown here is derived from an EMBL/GenBank/DDBJ whole genome shotgun (WGS) entry which is preliminary data.</text>
</comment>
<evidence type="ECO:0000256" key="1">
    <source>
        <dbReference type="SAM" id="MobiDB-lite"/>
    </source>
</evidence>
<protein>
    <submittedName>
        <fullName evidence="2">Uncharacterized protein</fullName>
    </submittedName>
</protein>
<sequence length="610" mass="66393">MLFKHALAVGLAIIAMSVLMIMSASLTLSDSFSASPNSYPEQGQEHPSNLGANVQSYQTVPSNMVLPGASESTPLPHNPIPSSALPPPQAAEAPSTRTPQSFPSPPLTPTASTSFSSSPPPPPQSEVPLSYCQRLESEYGISGNGWGRLPIMMQAEYKQHSCTGGMKTNNDMEPPQIAFTQKPVKVEGTVDFPCGERELSWMACQVRCSSAACKNVLDLCQADSRCMHVSVLPNKPYGFATLKRPIVGPGEEDDGHPDVFDPAEAECGFLEKEGVSDSDPLVFTYSSAPSESLCLYIETAVKNKVHVTVLGWEGWKGNRFGSRGHSFHLGSKLILPTALLRACGVPPDRLVLFSDDDVLLQPPQGASEVGSRIGAVLEKYKAKLVISTEHDCFPPQFEEKLKAYAPSDAIYQCPNTGAWAGYAGGVGPFFESFVQEIDGKDKSIQGFMDERMRSRANPNLFGKYKSFSNDQAALSEIYIQENGQKSAVFDNVTLDYQIELFQSMFDLGIELNLVENRVQNSVNSAMPFLVHYNGGAKAADGSAPMGGIINTNFHRPKLIKSYRNGLGSDGKPWGRVTQQELETFFTFLDSFTMTEVHEQYDAICPAAWLP</sequence>
<dbReference type="CDD" id="cd22997">
    <property type="entry name" value="GT_LH"/>
    <property type="match status" value="1"/>
</dbReference>
<reference evidence="3" key="1">
    <citation type="journal article" date="2023" name="Commun. Biol.">
        <title>Genome analysis of Parmales, the sister group of diatoms, reveals the evolutionary specialization of diatoms from phago-mixotrophs to photoautotrophs.</title>
        <authorList>
            <person name="Ban H."/>
            <person name="Sato S."/>
            <person name="Yoshikawa S."/>
            <person name="Yamada K."/>
            <person name="Nakamura Y."/>
            <person name="Ichinomiya M."/>
            <person name="Sato N."/>
            <person name="Blanc-Mathieu R."/>
            <person name="Endo H."/>
            <person name="Kuwata A."/>
            <person name="Ogata H."/>
        </authorList>
    </citation>
    <scope>NUCLEOTIDE SEQUENCE [LARGE SCALE GENOMIC DNA]</scope>
    <source>
        <strain evidence="3">NIES 3700</strain>
    </source>
</reference>
<dbReference type="AlphaFoldDB" id="A0A9W7KYN7"/>
<proteinExistence type="predicted"/>
<dbReference type="EMBL" id="BRXW01000247">
    <property type="protein sequence ID" value="GMI16249.1"/>
    <property type="molecule type" value="Genomic_DNA"/>
</dbReference>
<organism evidence="2 3">
    <name type="scientific">Triparma laevis f. longispina</name>
    <dbReference type="NCBI Taxonomy" id="1714387"/>
    <lineage>
        <taxon>Eukaryota</taxon>
        <taxon>Sar</taxon>
        <taxon>Stramenopiles</taxon>
        <taxon>Ochrophyta</taxon>
        <taxon>Bolidophyceae</taxon>
        <taxon>Parmales</taxon>
        <taxon>Triparmaceae</taxon>
        <taxon>Triparma</taxon>
    </lineage>
</organism>
<dbReference type="OrthoDB" id="10305312at2759"/>
<evidence type="ECO:0000313" key="3">
    <source>
        <dbReference type="Proteomes" id="UP001165122"/>
    </source>
</evidence>
<accession>A0A9W7KYN7</accession>
<dbReference type="Proteomes" id="UP001165122">
    <property type="component" value="Unassembled WGS sequence"/>
</dbReference>
<feature type="region of interest" description="Disordered" evidence="1">
    <location>
        <begin position="64"/>
        <end position="128"/>
    </location>
</feature>
<feature type="region of interest" description="Disordered" evidence="1">
    <location>
        <begin position="32"/>
        <end position="52"/>
    </location>
</feature>
<keyword evidence="3" id="KW-1185">Reference proteome</keyword>
<name>A0A9W7KYN7_9STRA</name>